<keyword evidence="3" id="KW-1185">Reference proteome</keyword>
<sequence length="301" mass="34388">MNNNYFNYIQPTKWIKLRRTDKLADANNIKSLNKYSDIIHNSAKFYKDNLEGKQIDYVYKEKNEVKILPVIFKKENFSHLTGINFGFSNAENKFETLLNGNNTTPLIIETGKITFRKLKALKKLPDILKPTSTTLTNLKAVKQAQSIGFSKGIKNEDNDLLLALHNFKPEFYQPRSLLNIKNSNEYSNVPANTILGIFQESNDQVTYLDENNKERKIVVGRGAGAIALNHEYIKTPQDALSLASVLNKSISAYATKEKKRTINIENIDDLGRQLNHEKAVPNRKRAAKTVALRKRFGQERE</sequence>
<dbReference type="EMBL" id="JAKHMS010000006">
    <property type="protein sequence ID" value="MCZ3781292.1"/>
    <property type="molecule type" value="Genomic_DNA"/>
</dbReference>
<evidence type="ECO:0000259" key="1">
    <source>
        <dbReference type="Pfam" id="PF18813"/>
    </source>
</evidence>
<dbReference type="Proteomes" id="UP001527392">
    <property type="component" value="Unassembled WGS sequence"/>
</dbReference>
<protein>
    <submittedName>
        <fullName evidence="2">PBECR4 domain-containing protein</fullName>
    </submittedName>
</protein>
<evidence type="ECO:0000313" key="2">
    <source>
        <dbReference type="EMBL" id="MCZ3781292.1"/>
    </source>
</evidence>
<evidence type="ECO:0000313" key="3">
    <source>
        <dbReference type="Proteomes" id="UP001527392"/>
    </source>
</evidence>
<proteinExistence type="predicted"/>
<gene>
    <name evidence="2" type="ORF">L2504_03925</name>
</gene>
<comment type="caution">
    <text evidence="2">The sequence shown here is derived from an EMBL/GenBank/DDBJ whole genome shotgun (WGS) entry which is preliminary data.</text>
</comment>
<feature type="domain" description="Phage-Barnase-EndoU-ColicinE5/D-RelE like nuclease 4" evidence="1">
    <location>
        <begin position="38"/>
        <end position="215"/>
    </location>
</feature>
<name>A0ABT4K814_9LACO</name>
<reference evidence="2 3" key="1">
    <citation type="submission" date="2022-01" db="EMBL/GenBank/DDBJ databases">
        <title>VMRC isolate genome collection.</title>
        <authorList>
            <person name="France M."/>
            <person name="Rutt L."/>
            <person name="Humphrys M."/>
            <person name="Ravel J."/>
        </authorList>
    </citation>
    <scope>NUCLEOTIDE SEQUENCE [LARGE SCALE GENOMIC DNA]</scope>
    <source>
        <strain evidence="2 3">C0030B4</strain>
    </source>
</reference>
<organism evidence="2 3">
    <name type="scientific">Limosilactobacillus vaginalis</name>
    <dbReference type="NCBI Taxonomy" id="1633"/>
    <lineage>
        <taxon>Bacteria</taxon>
        <taxon>Bacillati</taxon>
        <taxon>Bacillota</taxon>
        <taxon>Bacilli</taxon>
        <taxon>Lactobacillales</taxon>
        <taxon>Lactobacillaceae</taxon>
        <taxon>Limosilactobacillus</taxon>
    </lineage>
</organism>
<accession>A0ABT4K814</accession>
<dbReference type="RefSeq" id="WP_269255749.1">
    <property type="nucleotide sequence ID" value="NZ_JAKHMS010000006.1"/>
</dbReference>
<dbReference type="InterPro" id="IPR041420">
    <property type="entry name" value="PBECR4"/>
</dbReference>
<dbReference type="Pfam" id="PF18813">
    <property type="entry name" value="PBECR4"/>
    <property type="match status" value="1"/>
</dbReference>